<dbReference type="RefSeq" id="WP_073611404.1">
    <property type="nucleotide sequence ID" value="NZ_FRFE01000001.1"/>
</dbReference>
<evidence type="ECO:0000259" key="1">
    <source>
        <dbReference type="Pfam" id="PF00149"/>
    </source>
</evidence>
<dbReference type="SUPFAM" id="SSF56300">
    <property type="entry name" value="Metallo-dependent phosphatases"/>
    <property type="match status" value="1"/>
</dbReference>
<accession>A0A1M7XVH0</accession>
<protein>
    <submittedName>
        <fullName evidence="2">Serine/threonine protein phosphatase 1</fullName>
    </submittedName>
</protein>
<dbReference type="Pfam" id="PF00149">
    <property type="entry name" value="Metallophos"/>
    <property type="match status" value="1"/>
</dbReference>
<dbReference type="STRING" id="1121416.SAMN02745220_00010"/>
<dbReference type="Gene3D" id="3.60.21.10">
    <property type="match status" value="1"/>
</dbReference>
<proteinExistence type="predicted"/>
<dbReference type="InterPro" id="IPR050126">
    <property type="entry name" value="Ap4A_hydrolase"/>
</dbReference>
<sequence length="230" mass="25447">MPTAAPRIFAVGDIHGCFNKLETLLKRLPFHRETDTLVFLGDYINRGPDSKKVLDLLIEVKETCSNAIFLKGNHEQALLEYHATGNADTLSMLREMGIAATIDSFGSTVRQLQGLSTFSSAQREFLLSLAFAYIADKTVFTHADINMEIIGAMENGVYDQSDNELAESMLLSSRRLTMPNAATYGYTMVFGHTPFELPLVLPDRIGIDTGAVYGNFLTAVELPARNFYHA</sequence>
<dbReference type="GO" id="GO:0110154">
    <property type="term" value="P:RNA decapping"/>
    <property type="evidence" value="ECO:0007669"/>
    <property type="project" value="TreeGrafter"/>
</dbReference>
<dbReference type="CDD" id="cd00144">
    <property type="entry name" value="MPP_PPP_family"/>
    <property type="match status" value="1"/>
</dbReference>
<dbReference type="EMBL" id="FRFE01000001">
    <property type="protein sequence ID" value="SHO42539.1"/>
    <property type="molecule type" value="Genomic_DNA"/>
</dbReference>
<dbReference type="GO" id="GO:0016791">
    <property type="term" value="F:phosphatase activity"/>
    <property type="evidence" value="ECO:0007669"/>
    <property type="project" value="TreeGrafter"/>
</dbReference>
<organism evidence="2 3">
    <name type="scientific">Desulfopila aestuarii DSM 18488</name>
    <dbReference type="NCBI Taxonomy" id="1121416"/>
    <lineage>
        <taxon>Bacteria</taxon>
        <taxon>Pseudomonadati</taxon>
        <taxon>Thermodesulfobacteriota</taxon>
        <taxon>Desulfobulbia</taxon>
        <taxon>Desulfobulbales</taxon>
        <taxon>Desulfocapsaceae</taxon>
        <taxon>Desulfopila</taxon>
    </lineage>
</organism>
<dbReference type="Proteomes" id="UP000184603">
    <property type="component" value="Unassembled WGS sequence"/>
</dbReference>
<gene>
    <name evidence="2" type="ORF">SAMN02745220_00010</name>
</gene>
<dbReference type="PANTHER" id="PTHR42850:SF4">
    <property type="entry name" value="ZINC-DEPENDENT ENDOPOLYPHOSPHATASE"/>
    <property type="match status" value="1"/>
</dbReference>
<evidence type="ECO:0000313" key="3">
    <source>
        <dbReference type="Proteomes" id="UP000184603"/>
    </source>
</evidence>
<dbReference type="AlphaFoldDB" id="A0A1M7XVH0"/>
<dbReference type="InterPro" id="IPR006186">
    <property type="entry name" value="Ser/Thr-sp_prot-phosphatase"/>
</dbReference>
<reference evidence="2 3" key="1">
    <citation type="submission" date="2016-12" db="EMBL/GenBank/DDBJ databases">
        <authorList>
            <person name="Song W.-J."/>
            <person name="Kurnit D.M."/>
        </authorList>
    </citation>
    <scope>NUCLEOTIDE SEQUENCE [LARGE SCALE GENOMIC DNA]</scope>
    <source>
        <strain evidence="2 3">DSM 18488</strain>
    </source>
</reference>
<dbReference type="InterPro" id="IPR029052">
    <property type="entry name" value="Metallo-depent_PP-like"/>
</dbReference>
<dbReference type="InterPro" id="IPR004843">
    <property type="entry name" value="Calcineurin-like_PHP"/>
</dbReference>
<dbReference type="PANTHER" id="PTHR42850">
    <property type="entry name" value="METALLOPHOSPHOESTERASE"/>
    <property type="match status" value="1"/>
</dbReference>
<feature type="domain" description="Calcineurin-like phosphoesterase" evidence="1">
    <location>
        <begin position="7"/>
        <end position="194"/>
    </location>
</feature>
<dbReference type="OrthoDB" id="9807890at2"/>
<dbReference type="GO" id="GO:0008803">
    <property type="term" value="F:bis(5'-nucleosyl)-tetraphosphatase (symmetrical) activity"/>
    <property type="evidence" value="ECO:0007669"/>
    <property type="project" value="TreeGrafter"/>
</dbReference>
<name>A0A1M7XVH0_9BACT</name>
<dbReference type="PRINTS" id="PR00114">
    <property type="entry name" value="STPHPHTASE"/>
</dbReference>
<keyword evidence="3" id="KW-1185">Reference proteome</keyword>
<dbReference type="GO" id="GO:0005737">
    <property type="term" value="C:cytoplasm"/>
    <property type="evidence" value="ECO:0007669"/>
    <property type="project" value="TreeGrafter"/>
</dbReference>
<evidence type="ECO:0000313" key="2">
    <source>
        <dbReference type="EMBL" id="SHO42539.1"/>
    </source>
</evidence>